<dbReference type="InterPro" id="IPR007111">
    <property type="entry name" value="NACHT_NTPase"/>
</dbReference>
<feature type="compositionally biased region" description="Low complexity" evidence="2">
    <location>
        <begin position="1788"/>
        <end position="1800"/>
    </location>
</feature>
<proteinExistence type="predicted"/>
<comment type="caution">
    <text evidence="6">The sequence shown here is derived from an EMBL/GenBank/DDBJ whole genome shotgun (WGS) entry which is preliminary data.</text>
</comment>
<dbReference type="Pfam" id="PF05686">
    <property type="entry name" value="Glyco_transf_90"/>
    <property type="match status" value="1"/>
</dbReference>
<name>A0ABQ9QS70_9PEZI</name>
<dbReference type="EMBL" id="MLFU01000094">
    <property type="protein sequence ID" value="KAK1483495.1"/>
    <property type="molecule type" value="Genomic_DNA"/>
</dbReference>
<feature type="transmembrane region" description="Helical" evidence="3">
    <location>
        <begin position="249"/>
        <end position="266"/>
    </location>
</feature>
<feature type="domain" description="NACHT" evidence="5">
    <location>
        <begin position="1239"/>
        <end position="1394"/>
    </location>
</feature>
<evidence type="ECO:0000313" key="6">
    <source>
        <dbReference type="EMBL" id="KAK1483495.1"/>
    </source>
</evidence>
<feature type="region of interest" description="Disordered" evidence="2">
    <location>
        <begin position="961"/>
        <end position="1032"/>
    </location>
</feature>
<keyword evidence="4" id="KW-0732">Signal</keyword>
<evidence type="ECO:0000259" key="5">
    <source>
        <dbReference type="PROSITE" id="PS50837"/>
    </source>
</evidence>
<dbReference type="Pfam" id="PF24883">
    <property type="entry name" value="NPHP3_N"/>
    <property type="match status" value="1"/>
</dbReference>
<evidence type="ECO:0000256" key="2">
    <source>
        <dbReference type="SAM" id="MobiDB-lite"/>
    </source>
</evidence>
<evidence type="ECO:0000256" key="3">
    <source>
        <dbReference type="SAM" id="Phobius"/>
    </source>
</evidence>
<feature type="compositionally biased region" description="Polar residues" evidence="2">
    <location>
        <begin position="1598"/>
        <end position="1611"/>
    </location>
</feature>
<feature type="region of interest" description="Disordered" evidence="2">
    <location>
        <begin position="1596"/>
        <end position="1618"/>
    </location>
</feature>
<feature type="transmembrane region" description="Helical" evidence="3">
    <location>
        <begin position="379"/>
        <end position="398"/>
    </location>
</feature>
<keyword evidence="7" id="KW-1185">Reference proteome</keyword>
<accession>A0ABQ9QS70</accession>
<feature type="transmembrane region" description="Helical" evidence="3">
    <location>
        <begin position="38"/>
        <end position="56"/>
    </location>
</feature>
<dbReference type="InterPro" id="IPR027417">
    <property type="entry name" value="P-loop_NTPase"/>
</dbReference>
<feature type="transmembrane region" description="Helical" evidence="3">
    <location>
        <begin position="210"/>
        <end position="229"/>
    </location>
</feature>
<dbReference type="SUPFAM" id="SSF53474">
    <property type="entry name" value="alpha/beta-Hydrolases"/>
    <property type="match status" value="1"/>
</dbReference>
<feature type="compositionally biased region" description="Polar residues" evidence="2">
    <location>
        <begin position="1808"/>
        <end position="1823"/>
    </location>
</feature>
<reference evidence="6 7" key="1">
    <citation type="submission" date="2016-10" db="EMBL/GenBank/DDBJ databases">
        <title>The genome sequence of Colletotrichum fioriniae PJ7.</title>
        <authorList>
            <person name="Baroncelli R."/>
        </authorList>
    </citation>
    <scope>NUCLEOTIDE SEQUENCE [LARGE SCALE GENOMIC DNA]</scope>
    <source>
        <strain evidence="6 7">Tom-12</strain>
    </source>
</reference>
<keyword evidence="3" id="KW-1133">Transmembrane helix</keyword>
<sequence>MAAPLKRHGILAACILLLACTAWISSRFNSSAAFERPIHFSILTLLESGLLIAIWCRQISPWKSATSSGYQLATFSTSKNDWRKRLQAGIDVARNPRFLLSPYFFLGCAIVLRSLLFWRTIRTIHCSWESFEVFLPALVVLYTTFSPSTIRLQQHNGDQARSRRCCNVAHLRYFVIAIAWACATRATLALSTQSAGAICPAGFLRWERQIPIAQVVTVILDALLLFYLWKWRQDTVDDAPQAWGFVSKLFLGSAGVLALLACFSLHNARNTRWAFGLHFVEIRDLLTDSTVASLGLILGFYVMSDMHPSTLGMIVTASGVYAHQLVRMLQTALPMDGSLPYMIASGLTIVGVGLLLRYEKDIASASGSSSGDPRLIRFLLMWYVVLVGVLCGTYLIFYPDFNSTDTLSFPDLLSAANTKSDAWIARANQSSTLEVAAKEYQQRYGVAPPPNFDKWYEYAVANGSPIIDDFSQINDDLLPFWGVEPKVLRDRTKHSLEIPWLGIGGIRIRGGKVNVAPGTPGSHMWMMTSMKNMIEDFAEHLPDMDLAINLNDEPRVAIPFEDMSGLHGVGLESRTKLLNSEDRKTFDRSKSAVWGDDDAVKGPEQRSPFFEDRIRDQNYYDFVAPTCPPDSAARNTRWWSRKEACRGCLLPHAIRVFEALENPVVSNWTSATDLCHQPDLAYLHGFLLSPAPALFTRDAFPVFSQSRTSGFADILVPSPWNYDDKAAYDENEDMEWSKKKNTMFWRGSSSDGYAAWGSWQGFLRARFVQAANSIMRVTKLQQDGRTLVLGPDDLPNFDVGFVSRWTKCHREDCQSEKDTFWGIGQDSPDKSQVPFTDHWKYAHLMDLDGAGFSGRFIPFLRSKSLVYRSGLFRTWFNERVHGWRHYVPVDVRLHELWDLLSYFGIDTEGKRRAEAIAEEGRAWSRKALRREDMRIYMFRLLLEWGRLVDDERDQLVSSFLKSTKSSENNDGRSDSGTDFRNDSPSSKDTAGTADDKFYGNLDAPAREETTSSRKTGKSIARTATKKPNASPHGIKILVPQLSDKRGCLDVVAIHGLNGHREETWTDSETGLQWLSDPSCLPKDMPTARVLTFGYNSKTYFSRSESDIPDFASDLLWALKTQRTSEEEQKRPIVFICHSLGGLVFKQVVEKESATLNWPKELPIASNANHSAICKFPSPEDSRYQAASLAIREAVGKLGSRSDIQYEYHLDQIDDPIPKTCQWVTSHEIWTLWDSVPGSALLWISADAGCGKSVVAKYLVDFFQKRTFGAHLHTHVCYFFFKEGLENQDNASSAVSAVLHQLLSKQSQVMHHAMAKYLSMPKSSLNRFPTLWSILLATMDDRNTKSMVFILDGLDECEEKSLDELVKALADFFQSRKELTAESRPACKIVLLSRPLNSVERRFGLRSGNGKLNIGSQDRKNGRSFRLSAEEESVSVAKDIAQFVISKVSDLGQQSELSTEILDRLKKRLISNADYTFLWVSLVLNIVKEAEVDGISMDQIEAILATTKLEDVYEKLLSGRASPLKTRKVLLLILAAVRPLTLDELCGTVEVNQDYHQQPDEKESKRALNHSELRLSEEHLGKQTKVSELEAFQKPRTARATTVLSPNSSSSAVRPVKKNTERRVITRNGSIMGSTNLTPKLRNIERRDHYRPVREDLKRPYDYLLQPNTSHFNAWIISHDSWVPEEQRRGLEASGLSYQTGLGRVELRQDDANASPSEERERELQAALQHFNLMGNEIDLYDEEYIHGKRYWKAKDYMDSGDASTSDEDEELDKDVKESKATIPDRMQYYRQQQSQRVVESIAEGRRATSASMANPTSSRSWLR</sequence>
<dbReference type="GeneID" id="85413617"/>
<dbReference type="Gene3D" id="3.40.50.1820">
    <property type="entry name" value="alpha/beta hydrolase"/>
    <property type="match status" value="1"/>
</dbReference>
<evidence type="ECO:0000256" key="4">
    <source>
        <dbReference type="SAM" id="SignalP"/>
    </source>
</evidence>
<feature type="signal peptide" evidence="4">
    <location>
        <begin position="1"/>
        <end position="26"/>
    </location>
</feature>
<feature type="region of interest" description="Disordered" evidence="2">
    <location>
        <begin position="1757"/>
        <end position="1823"/>
    </location>
</feature>
<dbReference type="PANTHER" id="PTHR10039">
    <property type="entry name" value="AMELOGENIN"/>
    <property type="match status" value="1"/>
</dbReference>
<keyword evidence="3" id="KW-0812">Transmembrane</keyword>
<dbReference type="InterPro" id="IPR006598">
    <property type="entry name" value="CAP10"/>
</dbReference>
<evidence type="ECO:0000313" key="7">
    <source>
        <dbReference type="Proteomes" id="UP001227543"/>
    </source>
</evidence>
<feature type="compositionally biased region" description="Basic and acidic residues" evidence="2">
    <location>
        <begin position="967"/>
        <end position="981"/>
    </location>
</feature>
<evidence type="ECO:0000256" key="1">
    <source>
        <dbReference type="ARBA" id="ARBA00022737"/>
    </source>
</evidence>
<organism evidence="6 7">
    <name type="scientific">Colletotrichum tamarilloi</name>
    <dbReference type="NCBI Taxonomy" id="1209934"/>
    <lineage>
        <taxon>Eukaryota</taxon>
        <taxon>Fungi</taxon>
        <taxon>Dikarya</taxon>
        <taxon>Ascomycota</taxon>
        <taxon>Pezizomycotina</taxon>
        <taxon>Sordariomycetes</taxon>
        <taxon>Hypocreomycetidae</taxon>
        <taxon>Glomerellales</taxon>
        <taxon>Glomerellaceae</taxon>
        <taxon>Colletotrichum</taxon>
        <taxon>Colletotrichum acutatum species complex</taxon>
    </lineage>
</organism>
<feature type="transmembrane region" description="Helical" evidence="3">
    <location>
        <begin position="338"/>
        <end position="358"/>
    </location>
</feature>
<feature type="transmembrane region" description="Helical" evidence="3">
    <location>
        <begin position="103"/>
        <end position="121"/>
    </location>
</feature>
<dbReference type="InterPro" id="IPR029058">
    <property type="entry name" value="AB_hydrolase_fold"/>
</dbReference>
<dbReference type="SMART" id="SM00672">
    <property type="entry name" value="CAP10"/>
    <property type="match status" value="1"/>
</dbReference>
<dbReference type="InterPro" id="IPR056884">
    <property type="entry name" value="NPHP3-like_N"/>
</dbReference>
<dbReference type="Proteomes" id="UP001227543">
    <property type="component" value="Unassembled WGS sequence"/>
</dbReference>
<dbReference type="PROSITE" id="PS50837">
    <property type="entry name" value="NACHT"/>
    <property type="match status" value="1"/>
</dbReference>
<feature type="chain" id="PRO_5046188548" description="NACHT domain-containing protein" evidence="4">
    <location>
        <begin position="27"/>
        <end position="1823"/>
    </location>
</feature>
<feature type="transmembrane region" description="Helical" evidence="3">
    <location>
        <begin position="133"/>
        <end position="150"/>
    </location>
</feature>
<dbReference type="PROSITE" id="PS51257">
    <property type="entry name" value="PROKAR_LIPOPROTEIN"/>
    <property type="match status" value="1"/>
</dbReference>
<protein>
    <recommendedName>
        <fullName evidence="5">NACHT domain-containing protein</fullName>
    </recommendedName>
</protein>
<feature type="transmembrane region" description="Helical" evidence="3">
    <location>
        <begin position="171"/>
        <end position="190"/>
    </location>
</feature>
<keyword evidence="3" id="KW-0472">Membrane</keyword>
<dbReference type="RefSeq" id="XP_060376024.1">
    <property type="nucleotide sequence ID" value="XM_060529379.1"/>
</dbReference>
<gene>
    <name evidence="6" type="ORF">CTAM01_13375</name>
</gene>
<keyword evidence="1" id="KW-0677">Repeat</keyword>
<dbReference type="Gene3D" id="3.40.50.300">
    <property type="entry name" value="P-loop containing nucleotide triphosphate hydrolases"/>
    <property type="match status" value="1"/>
</dbReference>